<dbReference type="RefSeq" id="WP_095653562.1">
    <property type="nucleotide sequence ID" value="NZ_NPOA01000001.1"/>
</dbReference>
<dbReference type="GO" id="GO:0030246">
    <property type="term" value="F:carbohydrate binding"/>
    <property type="evidence" value="ECO:0007669"/>
    <property type="project" value="InterPro"/>
</dbReference>
<keyword evidence="3" id="KW-0378">Hydrolase</keyword>
<dbReference type="InterPro" id="IPR027291">
    <property type="entry name" value="Glyco_hydro_38_N_sf"/>
</dbReference>
<accession>A0A2A2II27</accession>
<evidence type="ECO:0000256" key="4">
    <source>
        <dbReference type="ARBA" id="ARBA00023295"/>
    </source>
</evidence>
<dbReference type="InterPro" id="IPR011682">
    <property type="entry name" value="Glyco_hydro_38_C"/>
</dbReference>
<dbReference type="Gene3D" id="2.70.98.30">
    <property type="entry name" value="Golgi alpha-mannosidase II, domain 4"/>
    <property type="match status" value="1"/>
</dbReference>
<name>A0A2A2II27_9BACI</name>
<evidence type="ECO:0000256" key="2">
    <source>
        <dbReference type="ARBA" id="ARBA00022723"/>
    </source>
</evidence>
<dbReference type="FunFam" id="1.20.1270.50:FF:000004">
    <property type="entry name" value="alpha-mannosidase 2C1 isoform X1"/>
    <property type="match status" value="1"/>
</dbReference>
<dbReference type="SUPFAM" id="SSF88713">
    <property type="entry name" value="Glycoside hydrolase/deacetylase"/>
    <property type="match status" value="1"/>
</dbReference>
<dbReference type="FunFam" id="3.20.110.10:FF:000002">
    <property type="entry name" value="alpha-mannosidase 2C1 isoform X1"/>
    <property type="match status" value="1"/>
</dbReference>
<dbReference type="Proteomes" id="UP000218887">
    <property type="component" value="Unassembled WGS sequence"/>
</dbReference>
<dbReference type="InterPro" id="IPR000602">
    <property type="entry name" value="Glyco_hydro_38_N"/>
</dbReference>
<dbReference type="FunFam" id="2.70.98.30:FF:000010">
    <property type="entry name" value="Cytosolic alpha-mannosidase"/>
    <property type="match status" value="1"/>
</dbReference>
<dbReference type="Pfam" id="PF09261">
    <property type="entry name" value="Alpha-mann_mid"/>
    <property type="match status" value="1"/>
</dbReference>
<dbReference type="InterPro" id="IPR011330">
    <property type="entry name" value="Glyco_hydro/deAcase_b/a-brl"/>
</dbReference>
<keyword evidence="7" id="KW-1185">Reference proteome</keyword>
<dbReference type="SUPFAM" id="SSF74650">
    <property type="entry name" value="Galactose mutarotase-like"/>
    <property type="match status" value="1"/>
</dbReference>
<dbReference type="Gene3D" id="3.20.110.10">
    <property type="entry name" value="Glycoside hydrolase 38, N terminal domain"/>
    <property type="match status" value="1"/>
</dbReference>
<evidence type="ECO:0000259" key="5">
    <source>
        <dbReference type="SMART" id="SM00872"/>
    </source>
</evidence>
<dbReference type="AlphaFoldDB" id="A0A2A2II27"/>
<dbReference type="OrthoDB" id="9772207at2"/>
<dbReference type="SMART" id="SM00872">
    <property type="entry name" value="Alpha-mann_mid"/>
    <property type="match status" value="1"/>
</dbReference>
<dbReference type="GO" id="GO:0004559">
    <property type="term" value="F:alpha-mannosidase activity"/>
    <property type="evidence" value="ECO:0007669"/>
    <property type="project" value="InterPro"/>
</dbReference>
<dbReference type="SUPFAM" id="SSF88688">
    <property type="entry name" value="Families 57/38 glycoside transferase middle domain"/>
    <property type="match status" value="1"/>
</dbReference>
<feature type="domain" description="Glycoside hydrolase family 38 central" evidence="5">
    <location>
        <begin position="510"/>
        <end position="588"/>
    </location>
</feature>
<dbReference type="InterPro" id="IPR028995">
    <property type="entry name" value="Glyco_hydro_57/38_cen_sf"/>
</dbReference>
<gene>
    <name evidence="6" type="ORF">CIL05_00590</name>
</gene>
<organism evidence="6 7">
    <name type="scientific">Virgibacillus profundi</name>
    <dbReference type="NCBI Taxonomy" id="2024555"/>
    <lineage>
        <taxon>Bacteria</taxon>
        <taxon>Bacillati</taxon>
        <taxon>Bacillota</taxon>
        <taxon>Bacilli</taxon>
        <taxon>Bacillales</taxon>
        <taxon>Bacillaceae</taxon>
        <taxon>Virgibacillus</taxon>
    </lineage>
</organism>
<dbReference type="InterPro" id="IPR015341">
    <property type="entry name" value="Glyco_hydro_38_cen"/>
</dbReference>
<dbReference type="InterPro" id="IPR011013">
    <property type="entry name" value="Gal_mutarotase_sf_dom"/>
</dbReference>
<dbReference type="PANTHER" id="PTHR46017:SF1">
    <property type="entry name" value="ALPHA-MANNOSIDASE 2C1"/>
    <property type="match status" value="1"/>
</dbReference>
<dbReference type="Gene3D" id="2.60.40.2220">
    <property type="match status" value="1"/>
</dbReference>
<dbReference type="CDD" id="cd10789">
    <property type="entry name" value="GH38N_AMII_ER_cytosolic"/>
    <property type="match status" value="1"/>
</dbReference>
<evidence type="ECO:0000313" key="7">
    <source>
        <dbReference type="Proteomes" id="UP000218887"/>
    </source>
</evidence>
<evidence type="ECO:0000256" key="1">
    <source>
        <dbReference type="ARBA" id="ARBA00009792"/>
    </source>
</evidence>
<dbReference type="GO" id="GO:0046872">
    <property type="term" value="F:metal ion binding"/>
    <property type="evidence" value="ECO:0007669"/>
    <property type="project" value="UniProtKB-KW"/>
</dbReference>
<dbReference type="Pfam" id="PF07748">
    <property type="entry name" value="Glyco_hydro_38C"/>
    <property type="match status" value="1"/>
</dbReference>
<proteinExistence type="inferred from homology"/>
<keyword evidence="2" id="KW-0479">Metal-binding</keyword>
<protein>
    <recommendedName>
        <fullName evidence="5">Glycoside hydrolase family 38 central domain-containing protein</fullName>
    </recommendedName>
</protein>
<dbReference type="GO" id="GO:0006013">
    <property type="term" value="P:mannose metabolic process"/>
    <property type="evidence" value="ECO:0007669"/>
    <property type="project" value="InterPro"/>
</dbReference>
<dbReference type="InterPro" id="IPR041147">
    <property type="entry name" value="GH38_C"/>
</dbReference>
<sequence length="1046" mass="120591">MQRIERLIRHLKENQFKDIQEIQGWQASRAQYKDPGEYQYKQNDSPLTIRKGDWLANSGTTIFLEKEVDLPEEWIKDNIGIVFKASGKGEQSYCEALVSIQGFPIQGLDRNRDIVVLPPAHLQGEKIIVQVELFNPVGIPQDNLRGFNQVAPPETDPPPIYLEQSNLVHINREVQNLLYTLELYREVALLLDKNDTRRNLLIKAMNQVVDKLGIPSRESLMDASLLKELEEEVRKDTECLAGFKEGTIRAIGQSHIDTAWLWPIKETVRKASRTFSSVCTLLDEYKDFKYAQSQPQLFAYIKEYHPKIYARIKEKIAEGRFEIIGGMWVEPDLNIPSGESLVRQLLYGKLFYKEEFGVESSVEWLPDTFGYCASLPQILKKADTDYFMTTKLNWNDTNRFPYDLFYWEGIDGTKVLSYLHTILGQETHVTDIKNTWADFKQKNDYPERMLVYGYGDGGGGVTREMIERLDRSASLPGLPNVQFDTVHGFFERTKKANPNLPTWFGDLYLELHRGTYTSQAETKKNNRKAESLYRDLEIWNSFAYMALGKTYPSKKIKEGWKLLLLNQFHDIVPGTSISEVYELSKKQYQEVFEIGNKVKKEAINYIAKNINTKGLGKPIILFNNLNWKRNEVIRLVGGNELLEKQITDRSGNIYKTEHMMTNSGEVVLSAYIEDIPEMGYKTVWLEDGTSNMPESSKENEFNGWWETPFYQVEFNTEGWISRLYDKLEDKEIIKEGEVANKLQLFNDLPTDWDAWDIDPNFENQPAENSKLISKKITHKGSLSSTLKFIWEINQSVVSQEIVFYQHSRRIDFNTKVDWQEEHKLLKVAFPVNVHASKATYEIPFGSVERSSHNNTSWEQAQYEVCGQRWVDVSEGNYGVSLLNDSKYGFDIKGNKIRLSLLRAPKWPDENADIMIHEFTYSLFPHEGDWRKGKTVKQGHELNSPITVHKTSSHSGSLPNSMSFIETESNSTIIDSVKLSENGDGLILRLYESEGSEAPILLRFNFDVGFGEETNLLERPIEQIPIKEGIINRKVKPYEICTVHVKG</sequence>
<evidence type="ECO:0000256" key="3">
    <source>
        <dbReference type="ARBA" id="ARBA00022801"/>
    </source>
</evidence>
<dbReference type="Gene3D" id="1.20.1270.50">
    <property type="entry name" value="Glycoside hydrolase family 38, central domain"/>
    <property type="match status" value="1"/>
</dbReference>
<dbReference type="GO" id="GO:0009313">
    <property type="term" value="P:oligosaccharide catabolic process"/>
    <property type="evidence" value="ECO:0007669"/>
    <property type="project" value="TreeGrafter"/>
</dbReference>
<dbReference type="EMBL" id="NPOA01000001">
    <property type="protein sequence ID" value="PAV31192.1"/>
    <property type="molecule type" value="Genomic_DNA"/>
</dbReference>
<reference evidence="6 7" key="1">
    <citation type="submission" date="2017-08" db="EMBL/GenBank/DDBJ databases">
        <title>Virgibacillus indicus sp. nov. and Virgibacillus profoundi sp. nov, two moderately halophilic bacteria isolated from marine sediment by using the Microfluidic Streak Plate.</title>
        <authorList>
            <person name="Xu B."/>
            <person name="Hu B."/>
            <person name="Wang J."/>
            <person name="Zhu Y."/>
            <person name="Huang L."/>
            <person name="Du W."/>
            <person name="Huang Y."/>
        </authorList>
    </citation>
    <scope>NUCLEOTIDE SEQUENCE [LARGE SCALE GENOMIC DNA]</scope>
    <source>
        <strain evidence="6 7">IO3-P3-H5</strain>
    </source>
</reference>
<keyword evidence="4" id="KW-0326">Glycosidase</keyword>
<dbReference type="PANTHER" id="PTHR46017">
    <property type="entry name" value="ALPHA-MANNOSIDASE 2C1"/>
    <property type="match status" value="1"/>
</dbReference>
<evidence type="ECO:0000313" key="6">
    <source>
        <dbReference type="EMBL" id="PAV31192.1"/>
    </source>
</evidence>
<dbReference type="Pfam" id="PF01074">
    <property type="entry name" value="Glyco_hydro_38N"/>
    <property type="match status" value="1"/>
</dbReference>
<comment type="caution">
    <text evidence="6">The sequence shown here is derived from an EMBL/GenBank/DDBJ whole genome shotgun (WGS) entry which is preliminary data.</text>
</comment>
<dbReference type="InterPro" id="IPR037094">
    <property type="entry name" value="Glyco_hydro_38_cen_sf"/>
</dbReference>
<dbReference type="Pfam" id="PF17677">
    <property type="entry name" value="Glyco_hydro38C2"/>
    <property type="match status" value="1"/>
</dbReference>
<comment type="similarity">
    <text evidence="1">Belongs to the glycosyl hydrolase 38 family.</text>
</comment>